<gene>
    <name evidence="2" type="ORF">IAA61_11310</name>
</gene>
<reference evidence="2" key="1">
    <citation type="submission" date="2020-10" db="EMBL/GenBank/DDBJ databases">
        <authorList>
            <person name="Gilroy R."/>
        </authorList>
    </citation>
    <scope>NUCLEOTIDE SEQUENCE</scope>
    <source>
        <strain evidence="2">USAMLcec3-3695</strain>
    </source>
</reference>
<dbReference type="InterPro" id="IPR050744">
    <property type="entry name" value="AI-2_Isomerase_LsrG"/>
</dbReference>
<dbReference type="AlphaFoldDB" id="A0A9D1MDP9"/>
<feature type="domain" description="ABM" evidence="1">
    <location>
        <begin position="23"/>
        <end position="112"/>
    </location>
</feature>
<dbReference type="PROSITE" id="PS51725">
    <property type="entry name" value="ABM"/>
    <property type="match status" value="1"/>
</dbReference>
<dbReference type="GO" id="GO:0004497">
    <property type="term" value="F:monooxygenase activity"/>
    <property type="evidence" value="ECO:0007669"/>
    <property type="project" value="UniProtKB-KW"/>
</dbReference>
<dbReference type="InterPro" id="IPR007138">
    <property type="entry name" value="ABM_dom"/>
</dbReference>
<sequence length="119" mass="13542">MKNSPSYAIMDIYLREGKVKAMITIVANFSVKPDCVDKFIKLAADCTRSTRKENGNLSYKVFQARDDAAKFTFIEEWLNDVAIEKHNSAIHFKTFMDLIAPLMDGEPSINQIIRVPAIR</sequence>
<name>A0A9D1MDP9_9FIRM</name>
<dbReference type="InterPro" id="IPR011008">
    <property type="entry name" value="Dimeric_a/b-barrel"/>
</dbReference>
<evidence type="ECO:0000313" key="3">
    <source>
        <dbReference type="Proteomes" id="UP000824109"/>
    </source>
</evidence>
<dbReference type="PANTHER" id="PTHR33336">
    <property type="entry name" value="QUINOL MONOOXYGENASE YGIN-RELATED"/>
    <property type="match status" value="1"/>
</dbReference>
<dbReference type="SUPFAM" id="SSF54909">
    <property type="entry name" value="Dimeric alpha+beta barrel"/>
    <property type="match status" value="1"/>
</dbReference>
<keyword evidence="2" id="KW-0503">Monooxygenase</keyword>
<dbReference type="Proteomes" id="UP000824109">
    <property type="component" value="Unassembled WGS sequence"/>
</dbReference>
<dbReference type="PANTHER" id="PTHR33336:SF15">
    <property type="entry name" value="ABM DOMAIN-CONTAINING PROTEIN"/>
    <property type="match status" value="1"/>
</dbReference>
<evidence type="ECO:0000259" key="1">
    <source>
        <dbReference type="PROSITE" id="PS51725"/>
    </source>
</evidence>
<proteinExistence type="predicted"/>
<evidence type="ECO:0000313" key="2">
    <source>
        <dbReference type="EMBL" id="HIU58382.1"/>
    </source>
</evidence>
<dbReference type="Gene3D" id="3.30.70.100">
    <property type="match status" value="1"/>
</dbReference>
<protein>
    <submittedName>
        <fullName evidence="2">Antibiotic biosynthesis monooxygenase</fullName>
    </submittedName>
</protein>
<keyword evidence="2" id="KW-0560">Oxidoreductase</keyword>
<dbReference type="EMBL" id="DVNB01000117">
    <property type="protein sequence ID" value="HIU58382.1"/>
    <property type="molecule type" value="Genomic_DNA"/>
</dbReference>
<organism evidence="2 3">
    <name type="scientific">Candidatus Ornithomonoglobus merdipullorum</name>
    <dbReference type="NCBI Taxonomy" id="2840895"/>
    <lineage>
        <taxon>Bacteria</taxon>
        <taxon>Bacillati</taxon>
        <taxon>Bacillota</taxon>
        <taxon>Clostridia</taxon>
        <taxon>Candidatus Ornithomonoglobus</taxon>
    </lineage>
</organism>
<dbReference type="Pfam" id="PF03992">
    <property type="entry name" value="ABM"/>
    <property type="match status" value="1"/>
</dbReference>
<reference evidence="2" key="2">
    <citation type="journal article" date="2021" name="PeerJ">
        <title>Extensive microbial diversity within the chicken gut microbiome revealed by metagenomics and culture.</title>
        <authorList>
            <person name="Gilroy R."/>
            <person name="Ravi A."/>
            <person name="Getino M."/>
            <person name="Pursley I."/>
            <person name="Horton D.L."/>
            <person name="Alikhan N.F."/>
            <person name="Baker D."/>
            <person name="Gharbi K."/>
            <person name="Hall N."/>
            <person name="Watson M."/>
            <person name="Adriaenssens E.M."/>
            <person name="Foster-Nyarko E."/>
            <person name="Jarju S."/>
            <person name="Secka A."/>
            <person name="Antonio M."/>
            <person name="Oren A."/>
            <person name="Chaudhuri R.R."/>
            <person name="La Ragione R."/>
            <person name="Hildebrand F."/>
            <person name="Pallen M.J."/>
        </authorList>
    </citation>
    <scope>NUCLEOTIDE SEQUENCE</scope>
    <source>
        <strain evidence="2">USAMLcec3-3695</strain>
    </source>
</reference>
<comment type="caution">
    <text evidence="2">The sequence shown here is derived from an EMBL/GenBank/DDBJ whole genome shotgun (WGS) entry which is preliminary data.</text>
</comment>
<accession>A0A9D1MDP9</accession>